<evidence type="ECO:0000313" key="2">
    <source>
        <dbReference type="Proteomes" id="UP000201360"/>
    </source>
</evidence>
<name>W8EAN1_9CAUD</name>
<dbReference type="KEGG" id="vg:18506315"/>
<sequence>MSTNPAVWRARSLFDTYSRSSQHYDEPEQTALEDMLADLRHFAAEKGLDWQKATDMADLHFEEESES</sequence>
<dbReference type="RefSeq" id="YP_009009913.1">
    <property type="nucleotide sequence ID" value="NC_023607.1"/>
</dbReference>
<gene>
    <name evidence="1" type="ORF">40AC_80</name>
</gene>
<organism evidence="1 2">
    <name type="scientific">Mycobacterium phage 40AC</name>
    <dbReference type="NCBI Taxonomy" id="1458717"/>
    <lineage>
        <taxon>Viruses</taxon>
        <taxon>Duplodnaviria</taxon>
        <taxon>Heunggongvirae</taxon>
        <taxon>Uroviricota</taxon>
        <taxon>Caudoviricetes</taxon>
        <taxon>Santafevirus</taxon>
        <taxon>Santafevirus sf40AC</taxon>
    </lineage>
</organism>
<proteinExistence type="predicted"/>
<evidence type="ECO:0000313" key="1">
    <source>
        <dbReference type="EMBL" id="AHJ86443.1"/>
    </source>
</evidence>
<reference evidence="1 2" key="1">
    <citation type="journal article" date="2014" name="Genome Announc.">
        <title>Complete genome sequences of nine mycobacteriophages.</title>
        <authorList>
            <person name="Franceschelli J.J."/>
            <person name="Suarez C.A."/>
            <person name="Teran L."/>
            <person name="Raya R.R."/>
            <person name="Morbidoni H.R."/>
        </authorList>
    </citation>
    <scope>NUCLEOTIDE SEQUENCE [LARGE SCALE GENOMIC DNA]</scope>
</reference>
<keyword evidence="2" id="KW-1185">Reference proteome</keyword>
<dbReference type="EMBL" id="KJ192196">
    <property type="protein sequence ID" value="AHJ86443.1"/>
    <property type="molecule type" value="Genomic_DNA"/>
</dbReference>
<dbReference type="Proteomes" id="UP000201360">
    <property type="component" value="Segment"/>
</dbReference>
<accession>W8EAN1</accession>
<protein>
    <submittedName>
        <fullName evidence="1">Uncharacterized protein</fullName>
    </submittedName>
</protein>